<keyword evidence="3" id="KW-1185">Reference proteome</keyword>
<proteinExistence type="predicted"/>
<dbReference type="AlphaFoldDB" id="A0AAD9AQY5"/>
<dbReference type="Proteomes" id="UP001243330">
    <property type="component" value="Unassembled WGS sequence"/>
</dbReference>
<dbReference type="EMBL" id="JAQOWY010000082">
    <property type="protein sequence ID" value="KAK1852117.1"/>
    <property type="molecule type" value="Genomic_DNA"/>
</dbReference>
<feature type="region of interest" description="Disordered" evidence="1">
    <location>
        <begin position="153"/>
        <end position="173"/>
    </location>
</feature>
<organism evidence="2 3">
    <name type="scientific">Colletotrichum chrysophilum</name>
    <dbReference type="NCBI Taxonomy" id="1836956"/>
    <lineage>
        <taxon>Eukaryota</taxon>
        <taxon>Fungi</taxon>
        <taxon>Dikarya</taxon>
        <taxon>Ascomycota</taxon>
        <taxon>Pezizomycotina</taxon>
        <taxon>Sordariomycetes</taxon>
        <taxon>Hypocreomycetidae</taxon>
        <taxon>Glomerellales</taxon>
        <taxon>Glomerellaceae</taxon>
        <taxon>Colletotrichum</taxon>
        <taxon>Colletotrichum gloeosporioides species complex</taxon>
    </lineage>
</organism>
<gene>
    <name evidence="2" type="ORF">CCHR01_05269</name>
</gene>
<reference evidence="2" key="1">
    <citation type="submission" date="2023-01" db="EMBL/GenBank/DDBJ databases">
        <title>Colletotrichum chrysophilum M932 genome sequence.</title>
        <authorList>
            <person name="Baroncelli R."/>
        </authorList>
    </citation>
    <scope>NUCLEOTIDE SEQUENCE</scope>
    <source>
        <strain evidence="2">M932</strain>
    </source>
</reference>
<accession>A0AAD9AQY5</accession>
<comment type="caution">
    <text evidence="2">The sequence shown here is derived from an EMBL/GenBank/DDBJ whole genome shotgun (WGS) entry which is preliminary data.</text>
</comment>
<name>A0AAD9AQY5_9PEZI</name>
<sequence length="206" mass="22722">MEHPLPPCALKPPSLTSRSLIPQAYLVLASFVGPERPSALSFFSCESKETANYKYRLAPPWVWTLFRSPSSAINSLRTLLEALHTPHPPTHPPTHSLDISKTDTHAPELPGFLSTPTRQLPGFAYSHTFTRLHTRNQPRKPYDMTCSSQCQVDKASLRNQQQPSSPTSGPKQHLLPGIRCPTCHASGKEVWVLPGKECGYCGTPCG</sequence>
<evidence type="ECO:0000256" key="1">
    <source>
        <dbReference type="SAM" id="MobiDB-lite"/>
    </source>
</evidence>
<protein>
    <submittedName>
        <fullName evidence="2">Uncharacterized protein</fullName>
    </submittedName>
</protein>
<feature type="compositionally biased region" description="Polar residues" evidence="1">
    <location>
        <begin position="153"/>
        <end position="170"/>
    </location>
</feature>
<evidence type="ECO:0000313" key="3">
    <source>
        <dbReference type="Proteomes" id="UP001243330"/>
    </source>
</evidence>
<evidence type="ECO:0000313" key="2">
    <source>
        <dbReference type="EMBL" id="KAK1852117.1"/>
    </source>
</evidence>